<name>A0A494VY16_9SPHI</name>
<evidence type="ECO:0000313" key="2">
    <source>
        <dbReference type="Proteomes" id="UP000270046"/>
    </source>
</evidence>
<accession>A0A494VY16</accession>
<gene>
    <name evidence="1" type="ORF">HYN43_014240</name>
</gene>
<dbReference type="SUPFAM" id="SSF56925">
    <property type="entry name" value="OMPA-like"/>
    <property type="match status" value="1"/>
</dbReference>
<dbReference type="AlphaFoldDB" id="A0A494VY16"/>
<dbReference type="Gene3D" id="2.40.160.20">
    <property type="match status" value="1"/>
</dbReference>
<organism evidence="1 2">
    <name type="scientific">Mucilaginibacter celer</name>
    <dbReference type="NCBI Taxonomy" id="2305508"/>
    <lineage>
        <taxon>Bacteria</taxon>
        <taxon>Pseudomonadati</taxon>
        <taxon>Bacteroidota</taxon>
        <taxon>Sphingobacteriia</taxon>
        <taxon>Sphingobacteriales</taxon>
        <taxon>Sphingobacteriaceae</taxon>
        <taxon>Mucilaginibacter</taxon>
    </lineage>
</organism>
<dbReference type="KEGG" id="muh:HYN43_014240"/>
<sequence>MAQHRSTRGLTYGGGGNGATNFSDGWGVAFGTGVDVPQGEFNSFFKPAINVNTSIYRFLGPLTVDFNVGYRNFQPDEPVVEGDGITQKNTNMPAFSASFGVVYNIDIADNFRVYGGVNTGAYFTNFGLAYVFDNGLDPIVFDGYKTSLYYAPKAGISFPLTTRLGINIESKYNFYTQKAESQTDPSDSRSANWNSFTIGAELVIKF</sequence>
<dbReference type="EMBL" id="CP032869">
    <property type="protein sequence ID" value="AYL96383.1"/>
    <property type="molecule type" value="Genomic_DNA"/>
</dbReference>
<dbReference type="OrthoDB" id="799244at2"/>
<dbReference type="InterPro" id="IPR011250">
    <property type="entry name" value="OMP/PagP_B-barrel"/>
</dbReference>
<dbReference type="Proteomes" id="UP000270046">
    <property type="component" value="Chromosome"/>
</dbReference>
<evidence type="ECO:0008006" key="3">
    <source>
        <dbReference type="Google" id="ProtNLM"/>
    </source>
</evidence>
<keyword evidence="2" id="KW-1185">Reference proteome</keyword>
<proteinExistence type="predicted"/>
<dbReference type="RefSeq" id="WP_119409981.1">
    <property type="nucleotide sequence ID" value="NZ_CP032869.1"/>
</dbReference>
<protein>
    <recommendedName>
        <fullName evidence="3">Outer membrane protein beta-barrel domain-containing protein</fullName>
    </recommendedName>
</protein>
<evidence type="ECO:0000313" key="1">
    <source>
        <dbReference type="EMBL" id="AYL96383.1"/>
    </source>
</evidence>
<reference evidence="1 2" key="1">
    <citation type="submission" date="2018-10" db="EMBL/GenBank/DDBJ databases">
        <title>Genome sequencing of Mucilaginibacter sp. HYN0043.</title>
        <authorList>
            <person name="Kim M."/>
            <person name="Yi H."/>
        </authorList>
    </citation>
    <scope>NUCLEOTIDE SEQUENCE [LARGE SCALE GENOMIC DNA]</scope>
    <source>
        <strain evidence="1 2">HYN0043</strain>
    </source>
</reference>